<dbReference type="GO" id="GO:0020037">
    <property type="term" value="F:heme binding"/>
    <property type="evidence" value="ECO:0007669"/>
    <property type="project" value="InterPro"/>
</dbReference>
<dbReference type="GO" id="GO:0046872">
    <property type="term" value="F:metal ion binding"/>
    <property type="evidence" value="ECO:0007669"/>
    <property type="project" value="UniProtKB-KW"/>
</dbReference>
<reference evidence="9" key="2">
    <citation type="submission" date="2019-06" db="EMBL/GenBank/DDBJ databases">
        <title>Co-occurence of chitin degradation, pigmentation and bioactivity in marine Pseudoalteromonas.</title>
        <authorList>
            <person name="Sonnenschein E.C."/>
            <person name="Bech P.K."/>
        </authorList>
    </citation>
    <scope>NUCLEOTIDE SEQUENCE [LARGE SCALE GENOMIC DNA]</scope>
    <source>
        <strain evidence="9">S3790</strain>
    </source>
</reference>
<evidence type="ECO:0000313" key="6">
    <source>
        <dbReference type="EMBL" id="TMO69654.1"/>
    </source>
</evidence>
<proteinExistence type="predicted"/>
<sequence length="480" mass="53537">MTIKRNYRLKMRIIIGVVLIVGAALYKVAGSFGDTPQFSVSELKPGGEATRKVLSKRTFVYPADNVPIMSQLDFWDGFSFFRDPWVASPAITKDRDGLGPLFNARSCKTCHVDGGRGKPPKHGEIAPPALLFRFLNINSYMADSRYGGQLQPLNVRLSHPNLNGPLKGEGQVRVFYEQIIGKYTDGTEYTLRKPRYQFDNYHYGQMDSDSRLSARYAPAVYGMGLLDAIKAEDLLVQEDIDDRDGDGVSGKYNVVVDAIDQTRQIGRFGFKGLHSTLEQQVAGAFVHDIGITNPIFEKEQCLPHQVRCQQAADVDPHGTLDIPKKLHDLTVFMSQTIAVPPARDLTSKQAMQGRKLFYQIGCNRCHTPSYITDPDYSIAAIAGQKIWPYTDLALHDMGEGLADEGIENSATGAEWRTPPLWGIGLQKRVQGFAAYLHDGRARTLEEAILWHGGEAKSQQNSFINLTMTEREALLHFINQI</sequence>
<dbReference type="GO" id="GO:0009055">
    <property type="term" value="F:electron transfer activity"/>
    <property type="evidence" value="ECO:0007669"/>
    <property type="project" value="InterPro"/>
</dbReference>
<evidence type="ECO:0000256" key="3">
    <source>
        <dbReference type="ARBA" id="ARBA00023004"/>
    </source>
</evidence>
<evidence type="ECO:0000313" key="9">
    <source>
        <dbReference type="Proteomes" id="UP000307217"/>
    </source>
</evidence>
<dbReference type="PANTHER" id="PTHR30600:SF4">
    <property type="entry name" value="CYTOCHROME C DOMAIN-CONTAINING PROTEIN"/>
    <property type="match status" value="1"/>
</dbReference>
<keyword evidence="8" id="KW-1185">Reference proteome</keyword>
<keyword evidence="1 4" id="KW-0349">Heme</keyword>
<name>A0A5S3VDD2_9GAMM</name>
<reference evidence="6 9" key="1">
    <citation type="submission" date="2018-01" db="EMBL/GenBank/DDBJ databases">
        <authorList>
            <person name="Paulsen S."/>
            <person name="Gram L.K."/>
        </authorList>
    </citation>
    <scope>NUCLEOTIDE SEQUENCE [LARGE SCALE GENOMIC DNA]</scope>
    <source>
        <strain evidence="6 9">S3790</strain>
        <strain evidence="7">S3895</strain>
    </source>
</reference>
<dbReference type="PIRSF" id="PIRSF028099">
    <property type="entry name" value="DUF1111"/>
    <property type="match status" value="1"/>
</dbReference>
<dbReference type="Pfam" id="PF06537">
    <property type="entry name" value="DHOR"/>
    <property type="match status" value="2"/>
</dbReference>
<keyword evidence="2 4" id="KW-0479">Metal-binding</keyword>
<evidence type="ECO:0000256" key="1">
    <source>
        <dbReference type="ARBA" id="ARBA00022617"/>
    </source>
</evidence>
<dbReference type="InterPro" id="IPR010538">
    <property type="entry name" value="DHOR"/>
</dbReference>
<dbReference type="PROSITE" id="PS51007">
    <property type="entry name" value="CYTC"/>
    <property type="match status" value="1"/>
</dbReference>
<dbReference type="InterPro" id="IPR036909">
    <property type="entry name" value="Cyt_c-like_dom_sf"/>
</dbReference>
<reference evidence="6" key="3">
    <citation type="submission" date="2019-09" db="EMBL/GenBank/DDBJ databases">
        <title>Co-occurence of chitin degradation, pigmentation and bioactivity in marine Pseudoalteromonas.</title>
        <authorList>
            <person name="Sonnenschein E.C."/>
            <person name="Bech P.K."/>
        </authorList>
    </citation>
    <scope>NUCLEOTIDE SEQUENCE</scope>
    <source>
        <strain evidence="6">S3790</strain>
        <strain evidence="7 8">S3895</strain>
    </source>
</reference>
<comment type="caution">
    <text evidence="6">The sequence shown here is derived from an EMBL/GenBank/DDBJ whole genome shotgun (WGS) entry which is preliminary data.</text>
</comment>
<organism evidence="6 9">
    <name type="scientific">Pseudoalteromonas aurantia</name>
    <dbReference type="NCBI Taxonomy" id="43654"/>
    <lineage>
        <taxon>Bacteria</taxon>
        <taxon>Pseudomonadati</taxon>
        <taxon>Pseudomonadota</taxon>
        <taxon>Gammaproteobacteria</taxon>
        <taxon>Alteromonadales</taxon>
        <taxon>Pseudoalteromonadaceae</taxon>
        <taxon>Pseudoalteromonas</taxon>
    </lineage>
</organism>
<dbReference type="SUPFAM" id="SSF46626">
    <property type="entry name" value="Cytochrome c"/>
    <property type="match status" value="1"/>
</dbReference>
<dbReference type="InterPro" id="IPR009056">
    <property type="entry name" value="Cyt_c-like_dom"/>
</dbReference>
<evidence type="ECO:0000313" key="8">
    <source>
        <dbReference type="Proteomes" id="UP000307164"/>
    </source>
</evidence>
<dbReference type="PANTHER" id="PTHR30600">
    <property type="entry name" value="CYTOCHROME C PEROXIDASE-RELATED"/>
    <property type="match status" value="1"/>
</dbReference>
<dbReference type="Gene3D" id="1.10.760.10">
    <property type="entry name" value="Cytochrome c-like domain"/>
    <property type="match status" value="1"/>
</dbReference>
<keyword evidence="3 4" id="KW-0408">Iron</keyword>
<dbReference type="EMBL" id="PNBW01000034">
    <property type="protein sequence ID" value="TMO75757.1"/>
    <property type="molecule type" value="Genomic_DNA"/>
</dbReference>
<dbReference type="AlphaFoldDB" id="A0A5S3VDD2"/>
<evidence type="ECO:0000313" key="7">
    <source>
        <dbReference type="EMBL" id="TMO75757.1"/>
    </source>
</evidence>
<gene>
    <name evidence="6" type="ORF">CWC19_04170</name>
    <name evidence="7" type="ORF">CWC20_07280</name>
</gene>
<dbReference type="GO" id="GO:0004130">
    <property type="term" value="F:cytochrome-c peroxidase activity"/>
    <property type="evidence" value="ECO:0007669"/>
    <property type="project" value="TreeGrafter"/>
</dbReference>
<dbReference type="Proteomes" id="UP000307164">
    <property type="component" value="Unassembled WGS sequence"/>
</dbReference>
<dbReference type="Proteomes" id="UP000307217">
    <property type="component" value="Unassembled WGS sequence"/>
</dbReference>
<dbReference type="RefSeq" id="WP_138590270.1">
    <property type="nucleotide sequence ID" value="NZ_PNBW01000034.1"/>
</dbReference>
<protein>
    <recommendedName>
        <fullName evidence="5">Cytochrome c domain-containing protein</fullName>
    </recommendedName>
</protein>
<accession>A0A5S3VDD2</accession>
<dbReference type="OrthoDB" id="9805202at2"/>
<evidence type="ECO:0000259" key="5">
    <source>
        <dbReference type="PROSITE" id="PS51007"/>
    </source>
</evidence>
<evidence type="ECO:0000256" key="2">
    <source>
        <dbReference type="ARBA" id="ARBA00022723"/>
    </source>
</evidence>
<evidence type="ECO:0000256" key="4">
    <source>
        <dbReference type="PROSITE-ProRule" id="PRU00433"/>
    </source>
</evidence>
<dbReference type="EMBL" id="PNBX01000014">
    <property type="protein sequence ID" value="TMO69654.1"/>
    <property type="molecule type" value="Genomic_DNA"/>
</dbReference>
<feature type="domain" description="Cytochrome c" evidence="5">
    <location>
        <begin position="348"/>
        <end position="440"/>
    </location>
</feature>
<dbReference type="InterPro" id="IPR051395">
    <property type="entry name" value="Cytochrome_c_Peroxidase/MauG"/>
</dbReference>